<dbReference type="Proteomes" id="UP000434172">
    <property type="component" value="Unassembled WGS sequence"/>
</dbReference>
<reference evidence="1 2" key="1">
    <citation type="submission" date="2019-12" db="EMBL/GenBank/DDBJ databases">
        <title>A genome sequence resource for the geographically widespread anthracnose pathogen Colletotrichum asianum.</title>
        <authorList>
            <person name="Meng Y."/>
        </authorList>
    </citation>
    <scope>NUCLEOTIDE SEQUENCE [LARGE SCALE GENOMIC DNA]</scope>
    <source>
        <strain evidence="1 2">ICMP 18580</strain>
    </source>
</reference>
<keyword evidence="2" id="KW-1185">Reference proteome</keyword>
<dbReference type="EMBL" id="WOWK01000001">
    <property type="protein sequence ID" value="KAF0332757.1"/>
    <property type="molecule type" value="Genomic_DNA"/>
</dbReference>
<sequence>MVRQKAESDQGRVLGGGRFAVIEHVCCVAIAVLKWYMDTCDYEVKSGRAGCAAAALDRSAWGQAVGWLSREYHFPLLDMTDPDVVGMYESIVIDERTMTGGRRRTTVERPIAGCC</sequence>
<comment type="caution">
    <text evidence="1">The sequence shown here is derived from an EMBL/GenBank/DDBJ whole genome shotgun (WGS) entry which is preliminary data.</text>
</comment>
<protein>
    <submittedName>
        <fullName evidence="1">Uncharacterized protein</fullName>
    </submittedName>
</protein>
<evidence type="ECO:0000313" key="1">
    <source>
        <dbReference type="EMBL" id="KAF0332757.1"/>
    </source>
</evidence>
<accession>A0A8H3WUK6</accession>
<proteinExistence type="predicted"/>
<dbReference type="AlphaFoldDB" id="A0A8H3WUK6"/>
<name>A0A8H3WUK6_9PEZI</name>
<evidence type="ECO:0000313" key="2">
    <source>
        <dbReference type="Proteomes" id="UP000434172"/>
    </source>
</evidence>
<organism evidence="1 2">
    <name type="scientific">Colletotrichum asianum</name>
    <dbReference type="NCBI Taxonomy" id="702518"/>
    <lineage>
        <taxon>Eukaryota</taxon>
        <taxon>Fungi</taxon>
        <taxon>Dikarya</taxon>
        <taxon>Ascomycota</taxon>
        <taxon>Pezizomycotina</taxon>
        <taxon>Sordariomycetes</taxon>
        <taxon>Hypocreomycetidae</taxon>
        <taxon>Glomerellales</taxon>
        <taxon>Glomerellaceae</taxon>
        <taxon>Colletotrichum</taxon>
        <taxon>Colletotrichum gloeosporioides species complex</taxon>
    </lineage>
</organism>
<gene>
    <name evidence="1" type="ORF">GQ607_000773</name>
</gene>